<keyword evidence="12" id="KW-0902">Two-component regulatory system</keyword>
<evidence type="ECO:0000256" key="1">
    <source>
        <dbReference type="ARBA" id="ARBA00000085"/>
    </source>
</evidence>
<evidence type="ECO:0000256" key="7">
    <source>
        <dbReference type="ARBA" id="ARBA00022692"/>
    </source>
</evidence>
<dbReference type="GO" id="GO:0005886">
    <property type="term" value="C:plasma membrane"/>
    <property type="evidence" value="ECO:0007669"/>
    <property type="project" value="UniProtKB-SubCell"/>
</dbReference>
<evidence type="ECO:0000256" key="12">
    <source>
        <dbReference type="ARBA" id="ARBA00023012"/>
    </source>
</evidence>
<dbReference type="SMART" id="SM00387">
    <property type="entry name" value="HATPase_c"/>
    <property type="match status" value="1"/>
</dbReference>
<dbReference type="CDD" id="cd00075">
    <property type="entry name" value="HATPase"/>
    <property type="match status" value="1"/>
</dbReference>
<dbReference type="Gene3D" id="6.10.340.10">
    <property type="match status" value="1"/>
</dbReference>
<dbReference type="PATRIC" id="fig|1365251.3.peg.2684"/>
<dbReference type="CDD" id="cd00082">
    <property type="entry name" value="HisKA"/>
    <property type="match status" value="1"/>
</dbReference>
<dbReference type="PROSITE" id="PS50109">
    <property type="entry name" value="HIS_KIN"/>
    <property type="match status" value="1"/>
</dbReference>
<dbReference type="InterPro" id="IPR005467">
    <property type="entry name" value="His_kinase_dom"/>
</dbReference>
<feature type="domain" description="Histidine kinase" evidence="15">
    <location>
        <begin position="243"/>
        <end position="448"/>
    </location>
</feature>
<dbReference type="InterPro" id="IPR036890">
    <property type="entry name" value="HATPase_C_sf"/>
</dbReference>
<feature type="transmembrane region" description="Helical" evidence="14">
    <location>
        <begin position="9"/>
        <end position="27"/>
    </location>
</feature>
<organism evidence="17 18">
    <name type="scientific">Pseudoalteromonas luteoviolacea H33</name>
    <dbReference type="NCBI Taxonomy" id="1365251"/>
    <lineage>
        <taxon>Bacteria</taxon>
        <taxon>Pseudomonadati</taxon>
        <taxon>Pseudomonadota</taxon>
        <taxon>Gammaproteobacteria</taxon>
        <taxon>Alteromonadales</taxon>
        <taxon>Pseudoalteromonadaceae</taxon>
        <taxon>Pseudoalteromonas</taxon>
    </lineage>
</organism>
<evidence type="ECO:0000256" key="9">
    <source>
        <dbReference type="ARBA" id="ARBA00022777"/>
    </source>
</evidence>
<keyword evidence="10" id="KW-0067">ATP-binding</keyword>
<dbReference type="SUPFAM" id="SSF55874">
    <property type="entry name" value="ATPase domain of HSP90 chaperone/DNA topoisomerase II/histidine kinase"/>
    <property type="match status" value="1"/>
</dbReference>
<keyword evidence="4" id="KW-1003">Cell membrane</keyword>
<dbReference type="PANTHER" id="PTHR45528:SF1">
    <property type="entry name" value="SENSOR HISTIDINE KINASE CPXA"/>
    <property type="match status" value="1"/>
</dbReference>
<dbReference type="InterPro" id="IPR003594">
    <property type="entry name" value="HATPase_dom"/>
</dbReference>
<dbReference type="InterPro" id="IPR003661">
    <property type="entry name" value="HisK_dim/P_dom"/>
</dbReference>
<reference evidence="17 18" key="1">
    <citation type="submission" date="2013-07" db="EMBL/GenBank/DDBJ databases">
        <title>Comparative Genomic and Metabolomic Analysis of Twelve Strains of Pseudoalteromonas luteoviolacea.</title>
        <authorList>
            <person name="Vynne N.G."/>
            <person name="Mansson M."/>
            <person name="Gram L."/>
        </authorList>
    </citation>
    <scope>NUCLEOTIDE SEQUENCE [LARGE SCALE GENOMIC DNA]</scope>
    <source>
        <strain evidence="17 18">H33</strain>
    </source>
</reference>
<keyword evidence="8" id="KW-0547">Nucleotide-binding</keyword>
<evidence type="ECO:0000313" key="17">
    <source>
        <dbReference type="EMBL" id="KZN50038.1"/>
    </source>
</evidence>
<keyword evidence="6" id="KW-0808">Transferase</keyword>
<keyword evidence="11 14" id="KW-1133">Transmembrane helix</keyword>
<dbReference type="GO" id="GO:0000155">
    <property type="term" value="F:phosphorelay sensor kinase activity"/>
    <property type="evidence" value="ECO:0007669"/>
    <property type="project" value="InterPro"/>
</dbReference>
<dbReference type="GO" id="GO:0005524">
    <property type="term" value="F:ATP binding"/>
    <property type="evidence" value="ECO:0007669"/>
    <property type="project" value="UniProtKB-KW"/>
</dbReference>
<dbReference type="SUPFAM" id="SSF47384">
    <property type="entry name" value="Homodimeric domain of signal transducing histidine kinase"/>
    <property type="match status" value="1"/>
</dbReference>
<dbReference type="PANTHER" id="PTHR45528">
    <property type="entry name" value="SENSOR HISTIDINE KINASE CPXA"/>
    <property type="match status" value="1"/>
</dbReference>
<dbReference type="RefSeq" id="WP_063362114.1">
    <property type="nucleotide sequence ID" value="NZ_AUXZ01000077.1"/>
</dbReference>
<evidence type="ECO:0000313" key="18">
    <source>
        <dbReference type="Proteomes" id="UP000076503"/>
    </source>
</evidence>
<dbReference type="EC" id="2.7.13.3" evidence="3"/>
<feature type="domain" description="HAMP" evidence="16">
    <location>
        <begin position="181"/>
        <end position="235"/>
    </location>
</feature>
<dbReference type="Pfam" id="PF02518">
    <property type="entry name" value="HATPase_c"/>
    <property type="match status" value="1"/>
</dbReference>
<evidence type="ECO:0000256" key="13">
    <source>
        <dbReference type="ARBA" id="ARBA00023136"/>
    </source>
</evidence>
<dbReference type="OrthoDB" id="9804645at2"/>
<gene>
    <name evidence="17" type="ORF">N476_16965</name>
</gene>
<keyword evidence="13 14" id="KW-0472">Membrane</keyword>
<evidence type="ECO:0000256" key="14">
    <source>
        <dbReference type="SAM" id="Phobius"/>
    </source>
</evidence>
<dbReference type="Proteomes" id="UP000076503">
    <property type="component" value="Unassembled WGS sequence"/>
</dbReference>
<accession>A0A167E4P9</accession>
<evidence type="ECO:0000256" key="3">
    <source>
        <dbReference type="ARBA" id="ARBA00012438"/>
    </source>
</evidence>
<dbReference type="PROSITE" id="PS50885">
    <property type="entry name" value="HAMP"/>
    <property type="match status" value="1"/>
</dbReference>
<dbReference type="InterPro" id="IPR036097">
    <property type="entry name" value="HisK_dim/P_sf"/>
</dbReference>
<dbReference type="InterPro" id="IPR050398">
    <property type="entry name" value="HssS/ArlS-like"/>
</dbReference>
<sequence length="449" mass="50135">MSSYIGRLALIYAAICVVTLVMLFPIYKEIESQQKENIRSMLAPDCPYCKLRKLYIKDGPFALKQYLDQSPKWISVKFLTLNKLKCFSSSVWLQQEVSKAAELISSDKLYVTFNINPSAGKKLTLVYLELGKYVVIEEKLFKPANKATEVADQANNYLALSLLITLIIICAFLLSTLYIARKIYKKINNISLISESISKTGDLSKRIPVNEDNNEFNRLAKQLNQTFATIEAKVSDITNMSNTLAHELKTPLTQLAHQIEALNIPHDEYITLKSSADNATEVFNSILRISRLESGNARLIKELSNIEEIITDSVDLLSPLADLKQQNLLMNLKQIKAFVDKNLIFQAVLNLLDNAIKYAPDESDITISTIIKEHTLMISIQNACGPIEQKELDNLTSRFVRGSNANNNDGLGLGLTLVNAIVAAHQGDLKLEATAEGFKASLLIAFKTE</sequence>
<evidence type="ECO:0000256" key="8">
    <source>
        <dbReference type="ARBA" id="ARBA00022741"/>
    </source>
</evidence>
<evidence type="ECO:0000256" key="4">
    <source>
        <dbReference type="ARBA" id="ARBA00022475"/>
    </source>
</evidence>
<evidence type="ECO:0000259" key="16">
    <source>
        <dbReference type="PROSITE" id="PS50885"/>
    </source>
</evidence>
<evidence type="ECO:0000259" key="15">
    <source>
        <dbReference type="PROSITE" id="PS50109"/>
    </source>
</evidence>
<dbReference type="AlphaFoldDB" id="A0A167E4P9"/>
<dbReference type="EMBL" id="AUXZ01000077">
    <property type="protein sequence ID" value="KZN50038.1"/>
    <property type="molecule type" value="Genomic_DNA"/>
</dbReference>
<dbReference type="Gene3D" id="3.30.565.10">
    <property type="entry name" value="Histidine kinase-like ATPase, C-terminal domain"/>
    <property type="match status" value="1"/>
</dbReference>
<keyword evidence="9" id="KW-0418">Kinase</keyword>
<protein>
    <recommendedName>
        <fullName evidence="3">histidine kinase</fullName>
        <ecNumber evidence="3">2.7.13.3</ecNumber>
    </recommendedName>
</protein>
<evidence type="ECO:0000256" key="11">
    <source>
        <dbReference type="ARBA" id="ARBA00022989"/>
    </source>
</evidence>
<evidence type="ECO:0000256" key="6">
    <source>
        <dbReference type="ARBA" id="ARBA00022679"/>
    </source>
</evidence>
<comment type="caution">
    <text evidence="17">The sequence shown here is derived from an EMBL/GenBank/DDBJ whole genome shotgun (WGS) entry which is preliminary data.</text>
</comment>
<name>A0A167E4P9_9GAMM</name>
<keyword evidence="5" id="KW-0597">Phosphoprotein</keyword>
<comment type="subcellular location">
    <subcellularLocation>
        <location evidence="2">Cell membrane</location>
        <topology evidence="2">Multi-pass membrane protein</topology>
    </subcellularLocation>
</comment>
<proteinExistence type="predicted"/>
<evidence type="ECO:0000256" key="2">
    <source>
        <dbReference type="ARBA" id="ARBA00004651"/>
    </source>
</evidence>
<evidence type="ECO:0000256" key="5">
    <source>
        <dbReference type="ARBA" id="ARBA00022553"/>
    </source>
</evidence>
<keyword evidence="7 14" id="KW-0812">Transmembrane</keyword>
<dbReference type="InterPro" id="IPR003660">
    <property type="entry name" value="HAMP_dom"/>
</dbReference>
<feature type="transmembrane region" description="Helical" evidence="14">
    <location>
        <begin position="157"/>
        <end position="180"/>
    </location>
</feature>
<dbReference type="Pfam" id="PF00672">
    <property type="entry name" value="HAMP"/>
    <property type="match status" value="1"/>
</dbReference>
<comment type="catalytic activity">
    <reaction evidence="1">
        <text>ATP + protein L-histidine = ADP + protein N-phospho-L-histidine.</text>
        <dbReference type="EC" id="2.7.13.3"/>
    </reaction>
</comment>
<evidence type="ECO:0000256" key="10">
    <source>
        <dbReference type="ARBA" id="ARBA00022840"/>
    </source>
</evidence>